<dbReference type="PANTHER" id="PTHR48081">
    <property type="entry name" value="AB HYDROLASE SUPERFAMILY PROTEIN C4A8.06C"/>
    <property type="match status" value="1"/>
</dbReference>
<keyword evidence="1" id="KW-0378">Hydrolase</keyword>
<gene>
    <name evidence="3" type="ORF">NLI96_g4024</name>
</gene>
<dbReference type="PANTHER" id="PTHR48081:SF8">
    <property type="entry name" value="ALPHA_BETA HYDROLASE FOLD-3 DOMAIN-CONTAINING PROTEIN-RELATED"/>
    <property type="match status" value="1"/>
</dbReference>
<evidence type="ECO:0000313" key="4">
    <source>
        <dbReference type="Proteomes" id="UP001212997"/>
    </source>
</evidence>
<name>A0AAD5YKB2_9APHY</name>
<dbReference type="Pfam" id="PF07859">
    <property type="entry name" value="Abhydrolase_3"/>
    <property type="match status" value="2"/>
</dbReference>
<dbReference type="InterPro" id="IPR013094">
    <property type="entry name" value="AB_hydrolase_3"/>
</dbReference>
<proteinExistence type="predicted"/>
<dbReference type="Proteomes" id="UP001212997">
    <property type="component" value="Unassembled WGS sequence"/>
</dbReference>
<dbReference type="Gene3D" id="3.40.50.1820">
    <property type="entry name" value="alpha/beta hydrolase"/>
    <property type="match status" value="2"/>
</dbReference>
<protein>
    <recommendedName>
        <fullName evidence="2">Alpha/beta hydrolase fold-3 domain-containing protein</fullName>
    </recommendedName>
</protein>
<accession>A0AAD5YKB2</accession>
<dbReference type="GO" id="GO:0016787">
    <property type="term" value="F:hydrolase activity"/>
    <property type="evidence" value="ECO:0007669"/>
    <property type="project" value="UniProtKB-KW"/>
</dbReference>
<feature type="domain" description="Alpha/beta hydrolase fold-3" evidence="2">
    <location>
        <begin position="92"/>
        <end position="129"/>
    </location>
</feature>
<dbReference type="AlphaFoldDB" id="A0AAD5YKB2"/>
<evidence type="ECO:0000313" key="3">
    <source>
        <dbReference type="EMBL" id="KAJ3486739.1"/>
    </source>
</evidence>
<sequence length="224" mass="24600">MSQYAHYSEPSPDLAAALATVPPGQMFGDIQQVRVIADEMLKASIEAAKKALPPKSTYSVQDYKVPVDGGEILVRAVTPTPIEGEDGTFPLLVWYHGGGWALGDVDQNDAMLRAMSVKLRMSTLNVEYRYRSELLSIEQNKDAPVLSKQALLKFQDWLGAPPDHPHFSILLHPAHAKAPPAYLQISGQDPLRDEGILYAKVLKEAGVTVQYDVYVLCFAPSGLR</sequence>
<dbReference type="InterPro" id="IPR029058">
    <property type="entry name" value="AB_hydrolase_fold"/>
</dbReference>
<evidence type="ECO:0000259" key="2">
    <source>
        <dbReference type="Pfam" id="PF07859"/>
    </source>
</evidence>
<feature type="domain" description="Alpha/beta hydrolase fold-3" evidence="2">
    <location>
        <begin position="138"/>
        <end position="214"/>
    </location>
</feature>
<organism evidence="3 4">
    <name type="scientific">Meripilus lineatus</name>
    <dbReference type="NCBI Taxonomy" id="2056292"/>
    <lineage>
        <taxon>Eukaryota</taxon>
        <taxon>Fungi</taxon>
        <taxon>Dikarya</taxon>
        <taxon>Basidiomycota</taxon>
        <taxon>Agaricomycotina</taxon>
        <taxon>Agaricomycetes</taxon>
        <taxon>Polyporales</taxon>
        <taxon>Meripilaceae</taxon>
        <taxon>Meripilus</taxon>
    </lineage>
</organism>
<dbReference type="EMBL" id="JANAWD010000112">
    <property type="protein sequence ID" value="KAJ3486739.1"/>
    <property type="molecule type" value="Genomic_DNA"/>
</dbReference>
<evidence type="ECO:0000256" key="1">
    <source>
        <dbReference type="ARBA" id="ARBA00022801"/>
    </source>
</evidence>
<dbReference type="InterPro" id="IPR050300">
    <property type="entry name" value="GDXG_lipolytic_enzyme"/>
</dbReference>
<keyword evidence="4" id="KW-1185">Reference proteome</keyword>
<dbReference type="SUPFAM" id="SSF53474">
    <property type="entry name" value="alpha/beta-Hydrolases"/>
    <property type="match status" value="1"/>
</dbReference>
<comment type="caution">
    <text evidence="3">The sequence shown here is derived from an EMBL/GenBank/DDBJ whole genome shotgun (WGS) entry which is preliminary data.</text>
</comment>
<reference evidence="3" key="1">
    <citation type="submission" date="2022-07" db="EMBL/GenBank/DDBJ databases">
        <title>Genome Sequence of Physisporinus lineatus.</title>
        <authorList>
            <person name="Buettner E."/>
        </authorList>
    </citation>
    <scope>NUCLEOTIDE SEQUENCE</scope>
    <source>
        <strain evidence="3">VT162</strain>
    </source>
</reference>